<protein>
    <submittedName>
        <fullName evidence="1">Aminotransferase class IV</fullName>
    </submittedName>
</protein>
<dbReference type="SUPFAM" id="SSF56752">
    <property type="entry name" value="D-aminoacid aminotransferase-like PLP-dependent enzymes"/>
    <property type="match status" value="1"/>
</dbReference>
<dbReference type="RefSeq" id="WP_395417931.1">
    <property type="nucleotide sequence ID" value="NZ_JBIPKE010000018.1"/>
</dbReference>
<dbReference type="GO" id="GO:0008483">
    <property type="term" value="F:transaminase activity"/>
    <property type="evidence" value="ECO:0007669"/>
    <property type="project" value="UniProtKB-KW"/>
</dbReference>
<gene>
    <name evidence="1" type="ORF">ACHKAR_13925</name>
</gene>
<keyword evidence="1" id="KW-0808">Transferase</keyword>
<keyword evidence="2" id="KW-1185">Reference proteome</keyword>
<sequence>MSRFIETICFEKGTYPLLAWHQQRVDRTFKQHFPGMPPHQLTDTLPALSFEERYKVRVVYDAELTEVEFSQYTLRALKRIQLVHDDSISYTYKYENRKALTRLFEQRGSADEILIVKKGALTDSYFANVVFWDGEAWWTPKTYLLNGVRRQQLISMGKIKEVEMTIDDLRSFEKVSLVNAMVDLGESELPVSEVRGINS</sequence>
<accession>A0ABW7NB14</accession>
<dbReference type="InterPro" id="IPR043131">
    <property type="entry name" value="BCAT-like_N"/>
</dbReference>
<dbReference type="InterPro" id="IPR043132">
    <property type="entry name" value="BCAT-like_C"/>
</dbReference>
<name>A0ABW7NB14_9BACT</name>
<evidence type="ECO:0000313" key="2">
    <source>
        <dbReference type="Proteomes" id="UP001610063"/>
    </source>
</evidence>
<dbReference type="Proteomes" id="UP001610063">
    <property type="component" value="Unassembled WGS sequence"/>
</dbReference>
<dbReference type="Pfam" id="PF01063">
    <property type="entry name" value="Aminotran_4"/>
    <property type="match status" value="1"/>
</dbReference>
<dbReference type="InterPro" id="IPR001544">
    <property type="entry name" value="Aminotrans_IV"/>
</dbReference>
<reference evidence="1 2" key="1">
    <citation type="journal article" date="2013" name="Int. J. Syst. Evol. Microbiol.">
        <title>Marinoscillum luteum sp. nov., isolated from marine sediment.</title>
        <authorList>
            <person name="Cha I.T."/>
            <person name="Park S.J."/>
            <person name="Kim S.J."/>
            <person name="Kim J.G."/>
            <person name="Jung M.Y."/>
            <person name="Shin K.S."/>
            <person name="Kwon K.K."/>
            <person name="Yang S.H."/>
            <person name="Seo Y.S."/>
            <person name="Rhee S.K."/>
        </authorList>
    </citation>
    <scope>NUCLEOTIDE SEQUENCE [LARGE SCALE GENOMIC DNA]</scope>
    <source>
        <strain evidence="1 2">KCTC 23939</strain>
    </source>
</reference>
<comment type="caution">
    <text evidence="1">The sequence shown here is derived from an EMBL/GenBank/DDBJ whole genome shotgun (WGS) entry which is preliminary data.</text>
</comment>
<dbReference type="InterPro" id="IPR036038">
    <property type="entry name" value="Aminotransferase-like"/>
</dbReference>
<dbReference type="Gene3D" id="3.20.10.10">
    <property type="entry name" value="D-amino Acid Aminotransferase, subunit A, domain 2"/>
    <property type="match status" value="1"/>
</dbReference>
<organism evidence="1 2">
    <name type="scientific">Marinoscillum luteum</name>
    <dbReference type="NCBI Taxonomy" id="861051"/>
    <lineage>
        <taxon>Bacteria</taxon>
        <taxon>Pseudomonadati</taxon>
        <taxon>Bacteroidota</taxon>
        <taxon>Cytophagia</taxon>
        <taxon>Cytophagales</taxon>
        <taxon>Reichenbachiellaceae</taxon>
        <taxon>Marinoscillum</taxon>
    </lineage>
</organism>
<dbReference type="Gene3D" id="3.30.470.10">
    <property type="match status" value="1"/>
</dbReference>
<keyword evidence="1" id="KW-0032">Aminotransferase</keyword>
<proteinExistence type="predicted"/>
<evidence type="ECO:0000313" key="1">
    <source>
        <dbReference type="EMBL" id="MFH6984547.1"/>
    </source>
</evidence>
<dbReference type="EMBL" id="JBIPKE010000018">
    <property type="protein sequence ID" value="MFH6984547.1"/>
    <property type="molecule type" value="Genomic_DNA"/>
</dbReference>